<dbReference type="RefSeq" id="WP_133586850.1">
    <property type="nucleotide sequence ID" value="NZ_SNYV01000020.1"/>
</dbReference>
<evidence type="ECO:0000313" key="1">
    <source>
        <dbReference type="EMBL" id="TDQ72263.1"/>
    </source>
</evidence>
<organism evidence="1 2">
    <name type="scientific">Sphingobacterium yanglingense</name>
    <dbReference type="NCBI Taxonomy" id="1437280"/>
    <lineage>
        <taxon>Bacteria</taxon>
        <taxon>Pseudomonadati</taxon>
        <taxon>Bacteroidota</taxon>
        <taxon>Sphingobacteriia</taxon>
        <taxon>Sphingobacteriales</taxon>
        <taxon>Sphingobacteriaceae</taxon>
        <taxon>Sphingobacterium</taxon>
    </lineage>
</organism>
<sequence length="262" mass="30610">MKMKVIQNIFLLGVLCSLFSCKEAEFMPYKDVDRIQFGPMDPAKIYWSDYEKIWKLSDTAKAYSFYTEEATKLVDTVYFRIYTLGKVQNYDRAFKLMQSLVKDVDNAVPNKHYQAFDDSKGEQLYVVKAGQSYMRVPVVLLRDASLKSKPYTLQFEVVANEHFQQGAPTNTWRRVLVGDLLLQPAAWDDYATKYFWGKYSRVKHEFMIEVTGLKWDQEMMSKLEFDQSKHFGTELKKELALYNNAHLGEPKVDEFGDLIVFP</sequence>
<protein>
    <submittedName>
        <fullName evidence="1">Uncharacterized protein DUF4843</fullName>
    </submittedName>
</protein>
<keyword evidence="2" id="KW-1185">Reference proteome</keyword>
<dbReference type="AlphaFoldDB" id="A0A4R6WBB1"/>
<reference evidence="1 2" key="1">
    <citation type="submission" date="2019-03" db="EMBL/GenBank/DDBJ databases">
        <title>Genomic Encyclopedia of Archaeal and Bacterial Type Strains, Phase II (KMG-II): from individual species to whole genera.</title>
        <authorList>
            <person name="Goeker M."/>
        </authorList>
    </citation>
    <scope>NUCLEOTIDE SEQUENCE [LARGE SCALE GENOMIC DNA]</scope>
    <source>
        <strain evidence="1 2">DSM 28353</strain>
    </source>
</reference>
<accession>A0A4R6WBB1</accession>
<dbReference type="Pfam" id="PF16132">
    <property type="entry name" value="DUF4843"/>
    <property type="match status" value="1"/>
</dbReference>
<dbReference type="PROSITE" id="PS51257">
    <property type="entry name" value="PROKAR_LIPOPROTEIN"/>
    <property type="match status" value="1"/>
</dbReference>
<proteinExistence type="predicted"/>
<evidence type="ECO:0000313" key="2">
    <source>
        <dbReference type="Proteomes" id="UP000295292"/>
    </source>
</evidence>
<dbReference type="Proteomes" id="UP000295292">
    <property type="component" value="Unassembled WGS sequence"/>
</dbReference>
<dbReference type="OrthoDB" id="1092914at2"/>
<name>A0A4R6WBB1_9SPHI</name>
<comment type="caution">
    <text evidence="1">The sequence shown here is derived from an EMBL/GenBank/DDBJ whole genome shotgun (WGS) entry which is preliminary data.</text>
</comment>
<gene>
    <name evidence="1" type="ORF">CLV99_4726</name>
</gene>
<dbReference type="InterPro" id="IPR032299">
    <property type="entry name" value="DUF4843"/>
</dbReference>
<dbReference type="EMBL" id="SNYV01000020">
    <property type="protein sequence ID" value="TDQ72263.1"/>
    <property type="molecule type" value="Genomic_DNA"/>
</dbReference>